<reference evidence="1" key="1">
    <citation type="submission" date="2020-05" db="EMBL/GenBank/DDBJ databases">
        <title>Large-scale comparative analyses of tick genomes elucidate their genetic diversity and vector capacities.</title>
        <authorList>
            <person name="Jia N."/>
            <person name="Wang J."/>
            <person name="Shi W."/>
            <person name="Du L."/>
            <person name="Sun Y."/>
            <person name="Zhan W."/>
            <person name="Jiang J."/>
            <person name="Wang Q."/>
            <person name="Zhang B."/>
            <person name="Ji P."/>
            <person name="Sakyi L.B."/>
            <person name="Cui X."/>
            <person name="Yuan T."/>
            <person name="Jiang B."/>
            <person name="Yang W."/>
            <person name="Lam T.T.-Y."/>
            <person name="Chang Q."/>
            <person name="Ding S."/>
            <person name="Wang X."/>
            <person name="Zhu J."/>
            <person name="Ruan X."/>
            <person name="Zhao L."/>
            <person name="Wei J."/>
            <person name="Que T."/>
            <person name="Du C."/>
            <person name="Cheng J."/>
            <person name="Dai P."/>
            <person name="Han X."/>
            <person name="Huang E."/>
            <person name="Gao Y."/>
            <person name="Liu J."/>
            <person name="Shao H."/>
            <person name="Ye R."/>
            <person name="Li L."/>
            <person name="Wei W."/>
            <person name="Wang X."/>
            <person name="Wang C."/>
            <person name="Yang T."/>
            <person name="Huo Q."/>
            <person name="Li W."/>
            <person name="Guo W."/>
            <person name="Chen H."/>
            <person name="Zhou L."/>
            <person name="Ni X."/>
            <person name="Tian J."/>
            <person name="Zhou Y."/>
            <person name="Sheng Y."/>
            <person name="Liu T."/>
            <person name="Pan Y."/>
            <person name="Xia L."/>
            <person name="Li J."/>
            <person name="Zhao F."/>
            <person name="Cao W."/>
        </authorList>
    </citation>
    <scope>NUCLEOTIDE SEQUENCE</scope>
    <source>
        <strain evidence="1">Dsil-2018</strain>
    </source>
</reference>
<dbReference type="Proteomes" id="UP000821865">
    <property type="component" value="Chromosome 3"/>
</dbReference>
<protein>
    <submittedName>
        <fullName evidence="1">Uncharacterized protein</fullName>
    </submittedName>
</protein>
<accession>A0ACB8D6F5</accession>
<name>A0ACB8D6F5_DERSI</name>
<organism evidence="1 2">
    <name type="scientific">Dermacentor silvarum</name>
    <name type="common">Tick</name>
    <dbReference type="NCBI Taxonomy" id="543639"/>
    <lineage>
        <taxon>Eukaryota</taxon>
        <taxon>Metazoa</taxon>
        <taxon>Ecdysozoa</taxon>
        <taxon>Arthropoda</taxon>
        <taxon>Chelicerata</taxon>
        <taxon>Arachnida</taxon>
        <taxon>Acari</taxon>
        <taxon>Parasitiformes</taxon>
        <taxon>Ixodida</taxon>
        <taxon>Ixodoidea</taxon>
        <taxon>Ixodidae</taxon>
        <taxon>Rhipicephalinae</taxon>
        <taxon>Dermacentor</taxon>
    </lineage>
</organism>
<proteinExistence type="predicted"/>
<keyword evidence="2" id="KW-1185">Reference proteome</keyword>
<evidence type="ECO:0000313" key="2">
    <source>
        <dbReference type="Proteomes" id="UP000821865"/>
    </source>
</evidence>
<dbReference type="EMBL" id="CM023472">
    <property type="protein sequence ID" value="KAH7960162.1"/>
    <property type="molecule type" value="Genomic_DNA"/>
</dbReference>
<comment type="caution">
    <text evidence="1">The sequence shown here is derived from an EMBL/GenBank/DDBJ whole genome shotgun (WGS) entry which is preliminary data.</text>
</comment>
<evidence type="ECO:0000313" key="1">
    <source>
        <dbReference type="EMBL" id="KAH7960162.1"/>
    </source>
</evidence>
<sequence>MTMVIEYAVFSILMAVNLGMGLYFSRRRKGQSGTVEVFLGSRSLRALPLAVSMVATMLSSTGLVGFTGHYYAYGFHLTWNDLTIVIVAPLVAHLFLPVLYELRITSVFEFQSATSNITMKDKGDEP</sequence>
<gene>
    <name evidence="1" type="ORF">HPB49_017469</name>
</gene>